<organism evidence="3 4">
    <name type="scientific">Candidatus Phytoplasma solani</name>
    <dbReference type="NCBI Taxonomy" id="69896"/>
    <lineage>
        <taxon>Bacteria</taxon>
        <taxon>Bacillati</taxon>
        <taxon>Mycoplasmatota</taxon>
        <taxon>Mollicutes</taxon>
        <taxon>Acholeplasmatales</taxon>
        <taxon>Acholeplasmataceae</taxon>
        <taxon>Candidatus Phytoplasma</taxon>
        <taxon>16SrXII (Stolbur group)</taxon>
    </lineage>
</organism>
<dbReference type="RefSeq" id="WP_193550447.1">
    <property type="nucleotide sequence ID" value="NZ_MPBG01000004.1"/>
</dbReference>
<evidence type="ECO:0000256" key="1">
    <source>
        <dbReference type="SAM" id="MobiDB-lite"/>
    </source>
</evidence>
<reference evidence="4" key="1">
    <citation type="submission" date="2016-11" db="EMBL/GenBank/DDBJ databases">
        <title>Genome sequence of Candidatus Phytoplasma solani strain SA-1.</title>
        <authorList>
            <person name="Haryono M."/>
            <person name="Samarzija I."/>
            <person name="Seruga Music M."/>
            <person name="Hogenhout S."/>
            <person name="Kuo C.-H."/>
        </authorList>
    </citation>
    <scope>NUCLEOTIDE SEQUENCE [LARGE SCALE GENOMIC DNA]</scope>
    <source>
        <strain evidence="4">SA-1</strain>
    </source>
</reference>
<feature type="compositionally biased region" description="Polar residues" evidence="1">
    <location>
        <begin position="299"/>
        <end position="308"/>
    </location>
</feature>
<dbReference type="AlphaFoldDB" id="A0A421NXR3"/>
<name>A0A421NXR3_9MOLU</name>
<evidence type="ECO:0000313" key="3">
    <source>
        <dbReference type="EMBL" id="RMI88734.1"/>
    </source>
</evidence>
<feature type="transmembrane region" description="Helical" evidence="2">
    <location>
        <begin position="12"/>
        <end position="35"/>
    </location>
</feature>
<accession>A0A421NXR3</accession>
<feature type="compositionally biased region" description="Basic and acidic residues" evidence="1">
    <location>
        <begin position="313"/>
        <end position="324"/>
    </location>
</feature>
<gene>
    <name evidence="3" type="ORF">PSSA1_v1c3320</name>
</gene>
<comment type="caution">
    <text evidence="3">The sequence shown here is derived from an EMBL/GenBank/DDBJ whole genome shotgun (WGS) entry which is preliminary data.</text>
</comment>
<evidence type="ECO:0000256" key="2">
    <source>
        <dbReference type="SAM" id="Phobius"/>
    </source>
</evidence>
<keyword evidence="4" id="KW-1185">Reference proteome</keyword>
<feature type="transmembrane region" description="Helical" evidence="2">
    <location>
        <begin position="342"/>
        <end position="364"/>
    </location>
</feature>
<evidence type="ECO:0000313" key="4">
    <source>
        <dbReference type="Proteomes" id="UP000283896"/>
    </source>
</evidence>
<dbReference type="Proteomes" id="UP000283896">
    <property type="component" value="Unassembled WGS sequence"/>
</dbReference>
<keyword evidence="2" id="KW-1133">Transmembrane helix</keyword>
<sequence>MNNHYLKKHQGWQYFLSVLLFFTLLVINCNFVTAINEDKTFDISTINIDLGAFDNKPTVKEISTKIKELNSNLNKTNMKQHWDITVQDLDDPANEYQGKAIVIAKESSSLINGQIELYFRIKTDLNEFIKNKNLGEFELNKIDAKTPEIEELKKVIQNLNPDLDINEVECIEKDLESGKLMLQAKKTSLKYKGKIRFNFQIKKINKSDIIKEIKKNYNFKNTKEEKNFNDALNNILDAEFKQKNNATKESVLQAVKQKIEIDFSPTSNTTQENTTQENTTQENTTQENTTQENTTQENIIHQNSNTILIQDENDIKTPSTEERSTLTQKTTNNNINSQNNKYWLYALIIGIVTVLLIFIGVLLFPGKKRDNLETFINA</sequence>
<keyword evidence="2" id="KW-0812">Transmembrane</keyword>
<keyword evidence="2" id="KW-0472">Membrane</keyword>
<dbReference type="EMBL" id="MPBG01000004">
    <property type="protein sequence ID" value="RMI88734.1"/>
    <property type="molecule type" value="Genomic_DNA"/>
</dbReference>
<feature type="region of interest" description="Disordered" evidence="1">
    <location>
        <begin position="263"/>
        <end position="333"/>
    </location>
</feature>
<feature type="compositionally biased region" description="Low complexity" evidence="1">
    <location>
        <begin position="268"/>
        <end position="298"/>
    </location>
</feature>
<proteinExistence type="predicted"/>
<protein>
    <submittedName>
        <fullName evidence="3">Uncharacterized protein</fullName>
    </submittedName>
</protein>